<feature type="domain" description="GGDEF" evidence="3">
    <location>
        <begin position="57"/>
        <end position="110"/>
    </location>
</feature>
<dbReference type="PROSITE" id="PS50887">
    <property type="entry name" value="GGDEF"/>
    <property type="match status" value="1"/>
</dbReference>
<evidence type="ECO:0000256" key="2">
    <source>
        <dbReference type="ARBA" id="ARBA00034247"/>
    </source>
</evidence>
<dbReference type="InterPro" id="IPR050469">
    <property type="entry name" value="Diguanylate_Cyclase"/>
</dbReference>
<evidence type="ECO:0000313" key="4">
    <source>
        <dbReference type="EMBL" id="QNG48398.1"/>
    </source>
</evidence>
<dbReference type="PANTHER" id="PTHR45138">
    <property type="entry name" value="REGULATORY COMPONENTS OF SENSORY TRANSDUCTION SYSTEM"/>
    <property type="match status" value="1"/>
</dbReference>
<dbReference type="CDD" id="cd01949">
    <property type="entry name" value="GGDEF"/>
    <property type="match status" value="1"/>
</dbReference>
<gene>
    <name evidence="4" type="ORF">H3V42_13110</name>
</gene>
<dbReference type="Gene3D" id="3.30.70.270">
    <property type="match status" value="1"/>
</dbReference>
<comment type="catalytic activity">
    <reaction evidence="2">
        <text>2 GTP = 3',3'-c-di-GMP + 2 diphosphate</text>
        <dbReference type="Rhea" id="RHEA:24898"/>
        <dbReference type="ChEBI" id="CHEBI:33019"/>
        <dbReference type="ChEBI" id="CHEBI:37565"/>
        <dbReference type="ChEBI" id="CHEBI:58805"/>
        <dbReference type="EC" id="2.7.7.65"/>
    </reaction>
</comment>
<evidence type="ECO:0000259" key="3">
    <source>
        <dbReference type="PROSITE" id="PS50887"/>
    </source>
</evidence>
<dbReference type="GO" id="GO:1902201">
    <property type="term" value="P:negative regulation of bacterial-type flagellum-dependent cell motility"/>
    <property type="evidence" value="ECO:0007669"/>
    <property type="project" value="TreeGrafter"/>
</dbReference>
<organism evidence="4 5">
    <name type="scientific">Sphingobium yanoikuyae</name>
    <name type="common">Sphingomonas yanoikuyae</name>
    <dbReference type="NCBI Taxonomy" id="13690"/>
    <lineage>
        <taxon>Bacteria</taxon>
        <taxon>Pseudomonadati</taxon>
        <taxon>Pseudomonadota</taxon>
        <taxon>Alphaproteobacteria</taxon>
        <taxon>Sphingomonadales</taxon>
        <taxon>Sphingomonadaceae</taxon>
        <taxon>Sphingobium</taxon>
    </lineage>
</organism>
<dbReference type="AlphaFoldDB" id="A0A9X7YFP1"/>
<dbReference type="GO" id="GO:0043709">
    <property type="term" value="P:cell adhesion involved in single-species biofilm formation"/>
    <property type="evidence" value="ECO:0007669"/>
    <property type="project" value="TreeGrafter"/>
</dbReference>
<name>A0A9X7YFP1_SPHYA</name>
<dbReference type="GO" id="GO:0005886">
    <property type="term" value="C:plasma membrane"/>
    <property type="evidence" value="ECO:0007669"/>
    <property type="project" value="TreeGrafter"/>
</dbReference>
<dbReference type="EC" id="2.7.7.65" evidence="1"/>
<evidence type="ECO:0000256" key="1">
    <source>
        <dbReference type="ARBA" id="ARBA00012528"/>
    </source>
</evidence>
<dbReference type="SUPFAM" id="SSF55073">
    <property type="entry name" value="Nucleotide cyclase"/>
    <property type="match status" value="1"/>
</dbReference>
<dbReference type="InterPro" id="IPR000160">
    <property type="entry name" value="GGDEF_dom"/>
</dbReference>
<dbReference type="InterPro" id="IPR043128">
    <property type="entry name" value="Rev_trsase/Diguanyl_cyclase"/>
</dbReference>
<reference evidence="4 5" key="1">
    <citation type="submission" date="2020-07" db="EMBL/GenBank/DDBJ databases">
        <title>Whole genome sequence of Sphingobium yanoikuyae A3.</title>
        <authorList>
            <person name="Han S.-S."/>
        </authorList>
    </citation>
    <scope>NUCLEOTIDE SEQUENCE [LARGE SCALE GENOMIC DNA]</scope>
    <source>
        <strain evidence="4 5">A3</strain>
    </source>
</reference>
<dbReference type="InterPro" id="IPR029787">
    <property type="entry name" value="Nucleotide_cyclase"/>
</dbReference>
<proteinExistence type="predicted"/>
<dbReference type="NCBIfam" id="TIGR00254">
    <property type="entry name" value="GGDEF"/>
    <property type="match status" value="1"/>
</dbReference>
<protein>
    <recommendedName>
        <fullName evidence="1">diguanylate cyclase</fullName>
        <ecNumber evidence="1">2.7.7.65</ecNumber>
    </recommendedName>
</protein>
<sequence>MADLRAAVDEISFLVADLFQTLSTMEGGRDPLTRALNRRFLPAILGREVTFAKENGTALSVMLVDIDHFKAINDRHGHQVGDEVLRQVAQVIVGNVRATDFVFRYGARSS</sequence>
<accession>A0A9X7YFP1</accession>
<dbReference type="SMART" id="SM00267">
    <property type="entry name" value="GGDEF"/>
    <property type="match status" value="1"/>
</dbReference>
<dbReference type="GO" id="GO:0052621">
    <property type="term" value="F:diguanylate cyclase activity"/>
    <property type="evidence" value="ECO:0007669"/>
    <property type="project" value="UniProtKB-EC"/>
</dbReference>
<dbReference type="Proteomes" id="UP000515377">
    <property type="component" value="Chromosome"/>
</dbReference>
<evidence type="ECO:0000313" key="5">
    <source>
        <dbReference type="Proteomes" id="UP000515377"/>
    </source>
</evidence>
<dbReference type="Pfam" id="PF00990">
    <property type="entry name" value="GGDEF"/>
    <property type="match status" value="1"/>
</dbReference>
<dbReference type="PANTHER" id="PTHR45138:SF9">
    <property type="entry name" value="DIGUANYLATE CYCLASE DGCM-RELATED"/>
    <property type="match status" value="1"/>
</dbReference>
<dbReference type="EMBL" id="CP060122">
    <property type="protein sequence ID" value="QNG48398.1"/>
    <property type="molecule type" value="Genomic_DNA"/>
</dbReference>